<dbReference type="PANTHER" id="PTHR28235">
    <property type="entry name" value="PROTEIN FYV4, MITOCHONDRIAL"/>
    <property type="match status" value="1"/>
</dbReference>
<accession>A0A5C3N3Z6</accession>
<gene>
    <name evidence="7" type="ORF">OE88DRAFT_1406675</name>
</gene>
<dbReference type="Pfam" id="PF09597">
    <property type="entry name" value="SAM_Ribosomal_mS41"/>
    <property type="match status" value="1"/>
</dbReference>
<name>A0A5C3N3Z6_9AGAM</name>
<dbReference type="AlphaFoldDB" id="A0A5C3N3Z6"/>
<evidence type="ECO:0000256" key="3">
    <source>
        <dbReference type="ARBA" id="ARBA00023128"/>
    </source>
</evidence>
<dbReference type="InterPro" id="IPR039603">
    <property type="entry name" value="Ribosomal_mS41"/>
</dbReference>
<dbReference type="STRING" id="5364.A0A5C3N3Z6"/>
<organism evidence="7 8">
    <name type="scientific">Heliocybe sulcata</name>
    <dbReference type="NCBI Taxonomy" id="5364"/>
    <lineage>
        <taxon>Eukaryota</taxon>
        <taxon>Fungi</taxon>
        <taxon>Dikarya</taxon>
        <taxon>Basidiomycota</taxon>
        <taxon>Agaricomycotina</taxon>
        <taxon>Agaricomycetes</taxon>
        <taxon>Gloeophyllales</taxon>
        <taxon>Gloeophyllaceae</taxon>
        <taxon>Heliocybe</taxon>
    </lineage>
</organism>
<dbReference type="PANTHER" id="PTHR28235:SF1">
    <property type="entry name" value="SMALL RIBOSOMAL SUBUNIT PROTEIN MS41"/>
    <property type="match status" value="1"/>
</dbReference>
<dbReference type="OrthoDB" id="18595at2759"/>
<evidence type="ECO:0000256" key="4">
    <source>
        <dbReference type="ARBA" id="ARBA00035129"/>
    </source>
</evidence>
<proteinExistence type="inferred from homology"/>
<evidence type="ECO:0000313" key="7">
    <source>
        <dbReference type="EMBL" id="TFK52479.1"/>
    </source>
</evidence>
<dbReference type="SMART" id="SM01238">
    <property type="entry name" value="IGR"/>
    <property type="match status" value="1"/>
</dbReference>
<comment type="similarity">
    <text evidence="2">Belongs to the mitochondrion-specific ribosomal protein mS41 family.</text>
</comment>
<feature type="domain" description="Small ribosomal subunit protein mS41 SAM" evidence="6">
    <location>
        <begin position="55"/>
        <end position="114"/>
    </location>
</feature>
<keyword evidence="8" id="KW-1185">Reference proteome</keyword>
<dbReference type="GO" id="GO:0005739">
    <property type="term" value="C:mitochondrion"/>
    <property type="evidence" value="ECO:0007669"/>
    <property type="project" value="UniProtKB-SubCell"/>
</dbReference>
<dbReference type="Proteomes" id="UP000305948">
    <property type="component" value="Unassembled WGS sequence"/>
</dbReference>
<reference evidence="7 8" key="1">
    <citation type="journal article" date="2019" name="Nat. Ecol. Evol.">
        <title>Megaphylogeny resolves global patterns of mushroom evolution.</title>
        <authorList>
            <person name="Varga T."/>
            <person name="Krizsan K."/>
            <person name="Foldi C."/>
            <person name="Dima B."/>
            <person name="Sanchez-Garcia M."/>
            <person name="Sanchez-Ramirez S."/>
            <person name="Szollosi G.J."/>
            <person name="Szarkandi J.G."/>
            <person name="Papp V."/>
            <person name="Albert L."/>
            <person name="Andreopoulos W."/>
            <person name="Angelini C."/>
            <person name="Antonin V."/>
            <person name="Barry K.W."/>
            <person name="Bougher N.L."/>
            <person name="Buchanan P."/>
            <person name="Buyck B."/>
            <person name="Bense V."/>
            <person name="Catcheside P."/>
            <person name="Chovatia M."/>
            <person name="Cooper J."/>
            <person name="Damon W."/>
            <person name="Desjardin D."/>
            <person name="Finy P."/>
            <person name="Geml J."/>
            <person name="Haridas S."/>
            <person name="Hughes K."/>
            <person name="Justo A."/>
            <person name="Karasinski D."/>
            <person name="Kautmanova I."/>
            <person name="Kiss B."/>
            <person name="Kocsube S."/>
            <person name="Kotiranta H."/>
            <person name="LaButti K.M."/>
            <person name="Lechner B.E."/>
            <person name="Liimatainen K."/>
            <person name="Lipzen A."/>
            <person name="Lukacs Z."/>
            <person name="Mihaltcheva S."/>
            <person name="Morgado L.N."/>
            <person name="Niskanen T."/>
            <person name="Noordeloos M.E."/>
            <person name="Ohm R.A."/>
            <person name="Ortiz-Santana B."/>
            <person name="Ovrebo C."/>
            <person name="Racz N."/>
            <person name="Riley R."/>
            <person name="Savchenko A."/>
            <person name="Shiryaev A."/>
            <person name="Soop K."/>
            <person name="Spirin V."/>
            <person name="Szebenyi C."/>
            <person name="Tomsovsky M."/>
            <person name="Tulloss R.E."/>
            <person name="Uehling J."/>
            <person name="Grigoriev I.V."/>
            <person name="Vagvolgyi C."/>
            <person name="Papp T."/>
            <person name="Martin F.M."/>
            <person name="Miettinen O."/>
            <person name="Hibbett D.S."/>
            <person name="Nagy L.G."/>
        </authorList>
    </citation>
    <scope>NUCLEOTIDE SEQUENCE [LARGE SCALE GENOMIC DNA]</scope>
    <source>
        <strain evidence="7 8">OMC1185</strain>
    </source>
</reference>
<protein>
    <recommendedName>
        <fullName evidence="4">Small ribosomal subunit protein mS41</fullName>
    </recommendedName>
</protein>
<feature type="region of interest" description="Disordered" evidence="5">
    <location>
        <begin position="124"/>
        <end position="149"/>
    </location>
</feature>
<comment type="subcellular location">
    <subcellularLocation>
        <location evidence="1">Mitochondrion</location>
    </subcellularLocation>
</comment>
<dbReference type="EMBL" id="ML213509">
    <property type="protein sequence ID" value="TFK52479.1"/>
    <property type="molecule type" value="Genomic_DNA"/>
</dbReference>
<keyword evidence="3" id="KW-0496">Mitochondrion</keyword>
<dbReference type="InterPro" id="IPR019083">
    <property type="entry name" value="SAM_Ribosomal_mS41"/>
</dbReference>
<sequence length="149" mass="17032">MHVLLLDLDNSMSSAVQRLMLGCRARLLWRPLARSLSTSASTKPVPSKRVGIETPEAFLKAIGRSSDTKLSSLQDALAEWNSFWTLHGSEMKKAGVPVKDRRYILWSMEKYRLGWAIKDFAHEPKPKKKIRGRGPSVQFGKRIRSRRDR</sequence>
<evidence type="ECO:0000256" key="5">
    <source>
        <dbReference type="SAM" id="MobiDB-lite"/>
    </source>
</evidence>
<evidence type="ECO:0000256" key="2">
    <source>
        <dbReference type="ARBA" id="ARBA00010492"/>
    </source>
</evidence>
<evidence type="ECO:0000256" key="1">
    <source>
        <dbReference type="ARBA" id="ARBA00004173"/>
    </source>
</evidence>
<evidence type="ECO:0000313" key="8">
    <source>
        <dbReference type="Proteomes" id="UP000305948"/>
    </source>
</evidence>
<evidence type="ECO:0000259" key="6">
    <source>
        <dbReference type="SMART" id="SM01238"/>
    </source>
</evidence>